<sequence length="291" mass="32451">MIYHKKSASCTAIPSYTELHSRTTSMTSMSGSGAVSSEITQRPPKLEHHPNQNLSTSTSSSQTPRNNASSQSTSAEQNSSFSKDVVKSELSSMLIQSNMFSLPTVCIFSQSALANEYSNETEIAPFVYPVTTSLEHITMLIGMLQSLLRVVDETSTGEEEEEDEEEEDQDDEGSGEWDSEDTMLDEKSEDNVSDTGNFAILGLGAFKVSLWNKMCDHILDGIVYKDDLCLVIIMSPRFSDRMITKHMQLLKKSLSESQLIKRSFSTDKVGEHLVSLAHYWFDQPDDDDKDI</sequence>
<accession>A0ABR3B268</accession>
<feature type="compositionally biased region" description="Acidic residues" evidence="1">
    <location>
        <begin position="155"/>
        <end position="183"/>
    </location>
</feature>
<feature type="compositionally biased region" description="Low complexity" evidence="1">
    <location>
        <begin position="55"/>
        <end position="80"/>
    </location>
</feature>
<evidence type="ECO:0000313" key="3">
    <source>
        <dbReference type="Proteomes" id="UP001448207"/>
    </source>
</evidence>
<dbReference type="EMBL" id="JBCLYO010000006">
    <property type="protein sequence ID" value="KAL0087839.1"/>
    <property type="molecule type" value="Genomic_DNA"/>
</dbReference>
<proteinExistence type="predicted"/>
<organism evidence="2 3">
    <name type="scientific">Phycomyces blakesleeanus</name>
    <dbReference type="NCBI Taxonomy" id="4837"/>
    <lineage>
        <taxon>Eukaryota</taxon>
        <taxon>Fungi</taxon>
        <taxon>Fungi incertae sedis</taxon>
        <taxon>Mucoromycota</taxon>
        <taxon>Mucoromycotina</taxon>
        <taxon>Mucoromycetes</taxon>
        <taxon>Mucorales</taxon>
        <taxon>Phycomycetaceae</taxon>
        <taxon>Phycomyces</taxon>
    </lineage>
</organism>
<feature type="compositionally biased region" description="Low complexity" evidence="1">
    <location>
        <begin position="22"/>
        <end position="37"/>
    </location>
</feature>
<feature type="region of interest" description="Disordered" evidence="1">
    <location>
        <begin position="152"/>
        <end position="191"/>
    </location>
</feature>
<keyword evidence="3" id="KW-1185">Reference proteome</keyword>
<comment type="caution">
    <text evidence="2">The sequence shown here is derived from an EMBL/GenBank/DDBJ whole genome shotgun (WGS) entry which is preliminary data.</text>
</comment>
<gene>
    <name evidence="2" type="ORF">J3Q64DRAFT_1734772</name>
</gene>
<evidence type="ECO:0000313" key="2">
    <source>
        <dbReference type="EMBL" id="KAL0087839.1"/>
    </source>
</evidence>
<reference evidence="2 3" key="1">
    <citation type="submission" date="2024-04" db="EMBL/GenBank/DDBJ databases">
        <title>Symmetric and asymmetric DNA N6-adenine methylation regulates different biological responses in Mucorales.</title>
        <authorList>
            <consortium name="Lawrence Berkeley National Laboratory"/>
            <person name="Lax C."/>
            <person name="Mondo S.J."/>
            <person name="Osorio-Concepcion M."/>
            <person name="Muszewska A."/>
            <person name="Corrochano-Luque M."/>
            <person name="Gutierrez G."/>
            <person name="Riley R."/>
            <person name="Lipzen A."/>
            <person name="Guo J."/>
            <person name="Hundley H."/>
            <person name="Amirebrahimi M."/>
            <person name="Ng V."/>
            <person name="Lorenzo-Gutierrez D."/>
            <person name="Binder U."/>
            <person name="Yang J."/>
            <person name="Song Y."/>
            <person name="Canovas D."/>
            <person name="Navarro E."/>
            <person name="Freitag M."/>
            <person name="Gabaldon T."/>
            <person name="Grigoriev I.V."/>
            <person name="Corrochano L.M."/>
            <person name="Nicolas F.E."/>
            <person name="Garre V."/>
        </authorList>
    </citation>
    <scope>NUCLEOTIDE SEQUENCE [LARGE SCALE GENOMIC DNA]</scope>
    <source>
        <strain evidence="2 3">L51</strain>
    </source>
</reference>
<feature type="region of interest" description="Disordered" evidence="1">
    <location>
        <begin position="21"/>
        <end position="80"/>
    </location>
</feature>
<protein>
    <submittedName>
        <fullName evidence="2">Uncharacterized protein</fullName>
    </submittedName>
</protein>
<evidence type="ECO:0000256" key="1">
    <source>
        <dbReference type="SAM" id="MobiDB-lite"/>
    </source>
</evidence>
<name>A0ABR3B268_PHYBL</name>
<dbReference type="Proteomes" id="UP001448207">
    <property type="component" value="Unassembled WGS sequence"/>
</dbReference>